<feature type="transmembrane region" description="Helical" evidence="1">
    <location>
        <begin position="107"/>
        <end position="127"/>
    </location>
</feature>
<evidence type="ECO:0000259" key="2">
    <source>
        <dbReference type="Pfam" id="PF13231"/>
    </source>
</evidence>
<organism evidence="3 4">
    <name type="scientific">Candidatus Roizmanbacteria bacterium RIFOXYA1_FULL_41_12</name>
    <dbReference type="NCBI Taxonomy" id="1802082"/>
    <lineage>
        <taxon>Bacteria</taxon>
        <taxon>Candidatus Roizmaniibacteriota</taxon>
    </lineage>
</organism>
<feature type="transmembrane region" description="Helical" evidence="1">
    <location>
        <begin position="193"/>
        <end position="220"/>
    </location>
</feature>
<protein>
    <recommendedName>
        <fullName evidence="2">Glycosyltransferase RgtA/B/C/D-like domain-containing protein</fullName>
    </recommendedName>
</protein>
<evidence type="ECO:0000256" key="1">
    <source>
        <dbReference type="SAM" id="Phobius"/>
    </source>
</evidence>
<feature type="transmembrane region" description="Helical" evidence="1">
    <location>
        <begin position="381"/>
        <end position="400"/>
    </location>
</feature>
<feature type="transmembrane region" description="Helical" evidence="1">
    <location>
        <begin position="139"/>
        <end position="155"/>
    </location>
</feature>
<proteinExistence type="predicted"/>
<sequence>MKSILNSNRKIALALAIVLLLGLILRLSGRGWDQGLYLNPDERFLVMTATALKWPNSFSQYLNPQTSPLNPYNIDVGFFVYGHWPLNLAKGLAIVFQKDNYTFFYQVARPLTAIIDWSVILAVFLIARQLFLKHPKHRQIAVFSALAYTLMVFPLQQAHFFTVDSFVNACFVWSLYFLLLYKNKLGPIVASAIFFGLGLGSKINIVYTLPLLLMIMFFQVSDKRRFLLHSGLFGLVSYLTLRFADPYFFASANIINPLPDPRFVQNLKMLSNFGKDIFYPPAVQWINSSFTLPLKNLIIYGLGPGISVLILIGLIKLIKIYQNLGLLSQRIWFCLIIWVFFFFVWQASQMGKTMRYFLFMYPLLALFAGMAISYLKKPLRILLLVPALLWLLSFIHIYSLPHSRITATNWLNQNLAANSVLVWEYWDDPLPLFQISGKNFRLVPADFYEKDSLSKWRRLSKLLSKSDYLVLSSNRLWGSIPKVPELYPITSRYYSLLFENKLGYQKIREFNSFPTLDLGFTQFIINDSQGEEAFTVYDHPQVMIFKRQEFSEAKFLKLLIPKKPSR</sequence>
<feature type="transmembrane region" description="Helical" evidence="1">
    <location>
        <begin position="324"/>
        <end position="344"/>
    </location>
</feature>
<comment type="caution">
    <text evidence="3">The sequence shown here is derived from an EMBL/GenBank/DDBJ whole genome shotgun (WGS) entry which is preliminary data.</text>
</comment>
<reference evidence="3 4" key="1">
    <citation type="journal article" date="2016" name="Nat. Commun.">
        <title>Thousands of microbial genomes shed light on interconnected biogeochemical processes in an aquifer system.</title>
        <authorList>
            <person name="Anantharaman K."/>
            <person name="Brown C.T."/>
            <person name="Hug L.A."/>
            <person name="Sharon I."/>
            <person name="Castelle C.J."/>
            <person name="Probst A.J."/>
            <person name="Thomas B.C."/>
            <person name="Singh A."/>
            <person name="Wilkins M.J."/>
            <person name="Karaoz U."/>
            <person name="Brodie E.L."/>
            <person name="Williams K.H."/>
            <person name="Hubbard S.S."/>
            <person name="Banfield J.F."/>
        </authorList>
    </citation>
    <scope>NUCLEOTIDE SEQUENCE [LARGE SCALE GENOMIC DNA]</scope>
</reference>
<evidence type="ECO:0000313" key="4">
    <source>
        <dbReference type="Proteomes" id="UP000178450"/>
    </source>
</evidence>
<evidence type="ECO:0000313" key="3">
    <source>
        <dbReference type="EMBL" id="OGK64929.1"/>
    </source>
</evidence>
<dbReference type="Pfam" id="PF13231">
    <property type="entry name" value="PMT_2"/>
    <property type="match status" value="1"/>
</dbReference>
<keyword evidence="1" id="KW-0472">Membrane</keyword>
<dbReference type="EMBL" id="MGBG01000013">
    <property type="protein sequence ID" value="OGK64929.1"/>
    <property type="molecule type" value="Genomic_DNA"/>
</dbReference>
<dbReference type="Proteomes" id="UP000178450">
    <property type="component" value="Unassembled WGS sequence"/>
</dbReference>
<feature type="domain" description="Glycosyltransferase RgtA/B/C/D-like" evidence="2">
    <location>
        <begin position="109"/>
        <end position="237"/>
    </location>
</feature>
<gene>
    <name evidence="3" type="ORF">A2209_04510</name>
</gene>
<dbReference type="InterPro" id="IPR038731">
    <property type="entry name" value="RgtA/B/C-like"/>
</dbReference>
<accession>A0A1F7KAQ5</accession>
<keyword evidence="1" id="KW-0812">Transmembrane</keyword>
<feature type="transmembrane region" description="Helical" evidence="1">
    <location>
        <begin position="356"/>
        <end position="375"/>
    </location>
</feature>
<feature type="transmembrane region" description="Helical" evidence="1">
    <location>
        <begin position="297"/>
        <end position="318"/>
    </location>
</feature>
<dbReference type="AlphaFoldDB" id="A0A1F7KAQ5"/>
<name>A0A1F7KAQ5_9BACT</name>
<keyword evidence="1" id="KW-1133">Transmembrane helix</keyword>
<feature type="transmembrane region" description="Helical" evidence="1">
    <location>
        <begin position="226"/>
        <end position="244"/>
    </location>
</feature>